<feature type="transmembrane region" description="Helical" evidence="2">
    <location>
        <begin position="161"/>
        <end position="182"/>
    </location>
</feature>
<accession>A0A7S4K5G4</accession>
<feature type="transmembrane region" description="Helical" evidence="2">
    <location>
        <begin position="235"/>
        <end position="254"/>
    </location>
</feature>
<feature type="signal peptide" evidence="3">
    <location>
        <begin position="1"/>
        <end position="30"/>
    </location>
</feature>
<organism evidence="4">
    <name type="scientific">Guillardia theta</name>
    <name type="common">Cryptophyte</name>
    <name type="synonym">Cryptomonas phi</name>
    <dbReference type="NCBI Taxonomy" id="55529"/>
    <lineage>
        <taxon>Eukaryota</taxon>
        <taxon>Cryptophyceae</taxon>
        <taxon>Pyrenomonadales</taxon>
        <taxon>Geminigeraceae</taxon>
        <taxon>Guillardia</taxon>
    </lineage>
</organism>
<gene>
    <name evidence="4" type="ORF">GTHE00462_LOCUS9773</name>
</gene>
<keyword evidence="2" id="KW-1133">Transmembrane helix</keyword>
<dbReference type="OMA" id="MMPKIFT"/>
<feature type="transmembrane region" description="Helical" evidence="2">
    <location>
        <begin position="341"/>
        <end position="365"/>
    </location>
</feature>
<evidence type="ECO:0000256" key="3">
    <source>
        <dbReference type="SAM" id="SignalP"/>
    </source>
</evidence>
<dbReference type="EMBL" id="HBKN01012569">
    <property type="protein sequence ID" value="CAE2284606.1"/>
    <property type="molecule type" value="Transcribed_RNA"/>
</dbReference>
<dbReference type="PANTHER" id="PTHR36329:SF1">
    <property type="entry name" value="TRANSMEMBRANE PROTEIN"/>
    <property type="match status" value="1"/>
</dbReference>
<reference evidence="4" key="1">
    <citation type="submission" date="2021-01" db="EMBL/GenBank/DDBJ databases">
        <authorList>
            <person name="Corre E."/>
            <person name="Pelletier E."/>
            <person name="Niang G."/>
            <person name="Scheremetjew M."/>
            <person name="Finn R."/>
            <person name="Kale V."/>
            <person name="Holt S."/>
            <person name="Cochrane G."/>
            <person name="Meng A."/>
            <person name="Brown T."/>
            <person name="Cohen L."/>
        </authorList>
    </citation>
    <scope>NUCLEOTIDE SEQUENCE</scope>
    <source>
        <strain evidence="4">CCMP 2712</strain>
    </source>
</reference>
<evidence type="ECO:0008006" key="5">
    <source>
        <dbReference type="Google" id="ProtNLM"/>
    </source>
</evidence>
<evidence type="ECO:0000256" key="2">
    <source>
        <dbReference type="SAM" id="Phobius"/>
    </source>
</evidence>
<feature type="region of interest" description="Disordered" evidence="1">
    <location>
        <begin position="445"/>
        <end position="466"/>
    </location>
</feature>
<proteinExistence type="predicted"/>
<name>A0A7S4K5G4_GUITH</name>
<feature type="transmembrane region" description="Helical" evidence="2">
    <location>
        <begin position="289"/>
        <end position="310"/>
    </location>
</feature>
<keyword evidence="2" id="KW-0812">Transmembrane</keyword>
<feature type="chain" id="PRO_5030858975" description="Intimal thickness related receptor IRP domain-containing protein" evidence="3">
    <location>
        <begin position="31"/>
        <end position="550"/>
    </location>
</feature>
<feature type="transmembrane region" description="Helical" evidence="2">
    <location>
        <begin position="266"/>
        <end position="283"/>
    </location>
</feature>
<evidence type="ECO:0000256" key="1">
    <source>
        <dbReference type="SAM" id="MobiDB-lite"/>
    </source>
</evidence>
<sequence>MDRMIEKRYRPCLLRHGLIPLLFILQVCDAMKGQLSVTTNQQFLSFDQFCFEDGSLQIDVQARCETCSSVNLLICSESQYYSIYTASDLCSLPASSLCERAIPSVDGQITARAKHVNGKKVFAMLMCSNTNKQTTAGVLIQYEYLNSFGQLSCEYRNYSQVYLFLTGVWVFTSALWVLTWVVRRDINVMLQKMLTCVPMVQAVNMAITHKFWEDVRVTGQVIPWLNVIRYISSSIYRGVLFTALLVLAKGLMVVRWETNITELRTILFSLCWLAIATFTYDLFQGLFLFMWVFIFIIVLRIIFASIALNYQALIGRLMHLDSENRRDTEYNILKELVRVYAFFRTSIVTYLFVQVLLQIIQTFMLSYDMQFVYPASAEAADWVLIFAVGWIFRSRTVSVVNHDQPEEDQQPEKKVALVVLPHENVTKDDMLECIAIAVPARRVSRNRRSSDHVQEGAEGGQQEEHSQVLEFHPAEAGEGTEDPQGGVGEGQEVRGYGTNRIRRLSTAVGVQLDYIVQPVVPDREPDQTATHEITLRIDDGSEVEVQGYYY</sequence>
<keyword evidence="3" id="KW-0732">Signal</keyword>
<keyword evidence="2" id="KW-0472">Membrane</keyword>
<dbReference type="AlphaFoldDB" id="A0A7S4K5G4"/>
<protein>
    <recommendedName>
        <fullName evidence="5">Intimal thickness related receptor IRP domain-containing protein</fullName>
    </recommendedName>
</protein>
<dbReference type="PANTHER" id="PTHR36329">
    <property type="entry name" value="TRANSMEMBRANE PROTEIN"/>
    <property type="match status" value="1"/>
</dbReference>
<evidence type="ECO:0000313" key="4">
    <source>
        <dbReference type="EMBL" id="CAE2284606.1"/>
    </source>
</evidence>